<dbReference type="GO" id="GO:0004553">
    <property type="term" value="F:hydrolase activity, hydrolyzing O-glycosyl compounds"/>
    <property type="evidence" value="ECO:0007669"/>
    <property type="project" value="UniProtKB-ARBA"/>
</dbReference>
<dbReference type="Pfam" id="PF09137">
    <property type="entry name" value="Glucodextran_N"/>
    <property type="match status" value="1"/>
</dbReference>
<dbReference type="PANTHER" id="PTHR31616">
    <property type="entry name" value="TREHALASE"/>
    <property type="match status" value="1"/>
</dbReference>
<name>A0A1C2FZ88_9GAMM</name>
<dbReference type="EMBL" id="PSYR01000001">
    <property type="protein sequence ID" value="RCN59349.1"/>
    <property type="molecule type" value="Genomic_DNA"/>
</dbReference>
<dbReference type="InterPro" id="IPR015220">
    <property type="entry name" value="Glucodextranase_N"/>
</dbReference>
<sequence length="784" mass="86306">MRTIRAPVALWRRPVWSTGRKDCVGTALGYSRLWFTIGHGIVTEVFYPRIDIPQIRDLGFLIADGRGFWQEIKALPDCVLELEDTHVPLPRLRHHHERFEFTLHVCADPDRDVLLIDFALTGNAGLRPYLLCAPRLGEDAHANRAWVGAWEGRRVLWAEQGPFGLAIHCRDADGYAALDTCSVGEVGASDLWQDFHLNGRMTWGYTEAGPGQVALGGALPPRGTLALGLGSSKEAAATNAWSALAEGFPRAAREYAARWHAWHAARVCPQDIGARLPSGIAELYARSATVIKVHEDHTFPGALVASLSVPWGETSDTLGGYHLVWSRDLVESAGALLALGAHKEARQILAYLIGTQQADGHWLQNQWLGGKPFWNGVQLDEAGFPVLLASALKAHGALGDMAVTDMVFRALSFIVCEGPVTAQDRWEEDAGINAFTLAVMIAALVEGAAFLDGRAQACALMFADYWNARIEAWTYAVGDPLSQQFQVPGHYIRVAPPDILTDRDADREVLPIKNRADDPQLAACCQVSNDFLQLVRYGLRDAHDPRILASVAVMDGLLKTETPSGPVWHRYNGDGYGEHADGRPFDGTGIGRGWPLLTGERGHYAIAAGEDALPYLRAMAAMTGQGGLLPEQVWDSAPIPEYDLTPGHPSGSAMPLVWAHGEFVKLCHSHVLGVPVDRPVATWRRYRGVRPTPGFCIWQFHQRPQYLRVGEELRIALAAPFTVHWGQDGWQAVRDTPSEDWGLLHVAILTREALRTANTVQFTLRWQTGDWVGQDFHIDIRRGP</sequence>
<dbReference type="SUPFAM" id="SSF48208">
    <property type="entry name" value="Six-hairpin glycosidases"/>
    <property type="match status" value="1"/>
</dbReference>
<dbReference type="InterPro" id="IPR011013">
    <property type="entry name" value="Gal_mutarotase_sf_dom"/>
</dbReference>
<dbReference type="InterPro" id="IPR012341">
    <property type="entry name" value="6hp_glycosidase-like_sf"/>
</dbReference>
<dbReference type="RefSeq" id="WP_065971646.1">
    <property type="nucleotide sequence ID" value="NZ_CP080624.1"/>
</dbReference>
<dbReference type="GO" id="GO:0005975">
    <property type="term" value="P:carbohydrate metabolic process"/>
    <property type="evidence" value="ECO:0007669"/>
    <property type="project" value="InterPro"/>
</dbReference>
<dbReference type="OrthoDB" id="9806081at2"/>
<reference evidence="1 2" key="1">
    <citation type="submission" date="2018-02" db="EMBL/GenBank/DDBJ databases">
        <title>Insights into the biology of acidophilic members of the Acidiferrobacteraceae family derived from comparative genomic analyses.</title>
        <authorList>
            <person name="Issotta F."/>
            <person name="Thyssen C."/>
            <person name="Mena C."/>
            <person name="Moya A."/>
            <person name="Bellenberg S."/>
            <person name="Sproer C."/>
            <person name="Covarrubias P.C."/>
            <person name="Sand W."/>
            <person name="Quatrini R."/>
            <person name="Vera M."/>
        </authorList>
    </citation>
    <scope>NUCLEOTIDE SEQUENCE [LARGE SCALE GENOMIC DNA]</scope>
    <source>
        <strain evidence="2">m-1</strain>
    </source>
</reference>
<evidence type="ECO:0000313" key="1">
    <source>
        <dbReference type="EMBL" id="RCN59349.1"/>
    </source>
</evidence>
<dbReference type="PANTHER" id="PTHR31616:SF0">
    <property type="entry name" value="GLUCAN 1,4-ALPHA-GLUCOSIDASE"/>
    <property type="match status" value="1"/>
</dbReference>
<dbReference type="AlphaFoldDB" id="A0A1C2FZ88"/>
<dbReference type="InterPro" id="IPR014718">
    <property type="entry name" value="GH-type_carb-bd"/>
</dbReference>
<protein>
    <submittedName>
        <fullName evidence="1">Glycosyl hydrolase</fullName>
    </submittedName>
</protein>
<dbReference type="STRING" id="163359.A9R16_01860"/>
<dbReference type="SUPFAM" id="SSF74650">
    <property type="entry name" value="Galactose mutarotase-like"/>
    <property type="match status" value="1"/>
</dbReference>
<dbReference type="GO" id="GO:0030246">
    <property type="term" value="F:carbohydrate binding"/>
    <property type="evidence" value="ECO:0007669"/>
    <property type="project" value="InterPro"/>
</dbReference>
<dbReference type="InterPro" id="IPR008928">
    <property type="entry name" value="6-hairpin_glycosidase_sf"/>
</dbReference>
<dbReference type="CDD" id="cd07430">
    <property type="entry name" value="GH15_N"/>
    <property type="match status" value="1"/>
</dbReference>
<dbReference type="InterPro" id="IPR011613">
    <property type="entry name" value="GH15-like"/>
</dbReference>
<comment type="caution">
    <text evidence="1">The sequence shown here is derived from an EMBL/GenBank/DDBJ whole genome shotgun (WGS) entry which is preliminary data.</text>
</comment>
<keyword evidence="2" id="KW-1185">Reference proteome</keyword>
<dbReference type="Gene3D" id="1.50.10.10">
    <property type="match status" value="1"/>
</dbReference>
<proteinExistence type="predicted"/>
<dbReference type="Proteomes" id="UP000253250">
    <property type="component" value="Unassembled WGS sequence"/>
</dbReference>
<dbReference type="Pfam" id="PF00723">
    <property type="entry name" value="Glyco_hydro_15"/>
    <property type="match status" value="2"/>
</dbReference>
<dbReference type="GO" id="GO:0016757">
    <property type="term" value="F:glycosyltransferase activity"/>
    <property type="evidence" value="ECO:0007669"/>
    <property type="project" value="UniProtKB-ARBA"/>
</dbReference>
<evidence type="ECO:0000313" key="2">
    <source>
        <dbReference type="Proteomes" id="UP000253250"/>
    </source>
</evidence>
<keyword evidence="1" id="KW-0378">Hydrolase</keyword>
<accession>A0A1C2FZ88</accession>
<gene>
    <name evidence="1" type="ORF">C4900_06520</name>
</gene>
<dbReference type="Gene3D" id="2.70.98.10">
    <property type="match status" value="1"/>
</dbReference>
<organism evidence="1 2">
    <name type="scientific">Acidiferrobacter thiooxydans</name>
    <dbReference type="NCBI Taxonomy" id="163359"/>
    <lineage>
        <taxon>Bacteria</taxon>
        <taxon>Pseudomonadati</taxon>
        <taxon>Pseudomonadota</taxon>
        <taxon>Gammaproteobacteria</taxon>
        <taxon>Acidiferrobacterales</taxon>
        <taxon>Acidiferrobacteraceae</taxon>
        <taxon>Acidiferrobacter</taxon>
    </lineage>
</organism>